<gene>
    <name evidence="2" type="ORF">ACFPOG_19645</name>
</gene>
<dbReference type="PROSITE" id="PS51186">
    <property type="entry name" value="GNAT"/>
    <property type="match status" value="1"/>
</dbReference>
<keyword evidence="2" id="KW-0012">Acyltransferase</keyword>
<feature type="domain" description="N-acetyltransferase" evidence="1">
    <location>
        <begin position="24"/>
        <end position="224"/>
    </location>
</feature>
<comment type="caution">
    <text evidence="2">The sequence shown here is derived from an EMBL/GenBank/DDBJ whole genome shotgun (WGS) entry which is preliminary data.</text>
</comment>
<dbReference type="CDD" id="cd04301">
    <property type="entry name" value="NAT_SF"/>
    <property type="match status" value="1"/>
</dbReference>
<dbReference type="SUPFAM" id="SSF55729">
    <property type="entry name" value="Acyl-CoA N-acyltransferases (Nat)"/>
    <property type="match status" value="1"/>
</dbReference>
<sequence>MSMTEKSPYYKRLYVFDGDKPVEAIIRNYTSNDFAGLIRVQQESFPPPFPSELWWNEEQLNEHVSRFPEGALCVEIAGEIAGSITGLRVNYDPQQATDHSWATITDNGYIRNHQPDGDTLYIVDICIRPAHRKLGLGKWMMQSMYEVVVQLQLKRLLGGGRMPGYHKVAASMTITDYAEAIIAGRLKDPVITFLLRCGRTPVQVVPHYLDDEESGNYAMLMEWENPFIQV</sequence>
<reference evidence="3" key="1">
    <citation type="journal article" date="2019" name="Int. J. Syst. Evol. Microbiol.">
        <title>The Global Catalogue of Microorganisms (GCM) 10K type strain sequencing project: providing services to taxonomists for standard genome sequencing and annotation.</title>
        <authorList>
            <consortium name="The Broad Institute Genomics Platform"/>
            <consortium name="The Broad Institute Genome Sequencing Center for Infectious Disease"/>
            <person name="Wu L."/>
            <person name="Ma J."/>
        </authorList>
    </citation>
    <scope>NUCLEOTIDE SEQUENCE [LARGE SCALE GENOMIC DNA]</scope>
    <source>
        <strain evidence="3">KACC 11904</strain>
    </source>
</reference>
<dbReference type="GO" id="GO:0016746">
    <property type="term" value="F:acyltransferase activity"/>
    <property type="evidence" value="ECO:0007669"/>
    <property type="project" value="UniProtKB-KW"/>
</dbReference>
<name>A0ABW0KAY2_9BACL</name>
<evidence type="ECO:0000313" key="2">
    <source>
        <dbReference type="EMBL" id="MFC5450470.1"/>
    </source>
</evidence>
<evidence type="ECO:0000259" key="1">
    <source>
        <dbReference type="PROSITE" id="PS51186"/>
    </source>
</evidence>
<dbReference type="InterPro" id="IPR000182">
    <property type="entry name" value="GNAT_dom"/>
</dbReference>
<protein>
    <submittedName>
        <fullName evidence="2">GNAT family N-acetyltransferase</fullName>
        <ecNumber evidence="2">2.3.-.-</ecNumber>
    </submittedName>
</protein>
<keyword evidence="3" id="KW-1185">Reference proteome</keyword>
<organism evidence="2 3">
    <name type="scientific">Paenibacillus aestuarii</name>
    <dbReference type="NCBI Taxonomy" id="516965"/>
    <lineage>
        <taxon>Bacteria</taxon>
        <taxon>Bacillati</taxon>
        <taxon>Bacillota</taxon>
        <taxon>Bacilli</taxon>
        <taxon>Bacillales</taxon>
        <taxon>Paenibacillaceae</taxon>
        <taxon>Paenibacillus</taxon>
    </lineage>
</organism>
<accession>A0ABW0KAY2</accession>
<dbReference type="Proteomes" id="UP001596044">
    <property type="component" value="Unassembled WGS sequence"/>
</dbReference>
<dbReference type="Pfam" id="PF00583">
    <property type="entry name" value="Acetyltransf_1"/>
    <property type="match status" value="1"/>
</dbReference>
<evidence type="ECO:0000313" key="3">
    <source>
        <dbReference type="Proteomes" id="UP001596044"/>
    </source>
</evidence>
<dbReference type="EC" id="2.3.-.-" evidence="2"/>
<dbReference type="InterPro" id="IPR016181">
    <property type="entry name" value="Acyl_CoA_acyltransferase"/>
</dbReference>
<proteinExistence type="predicted"/>
<dbReference type="RefSeq" id="WP_377525603.1">
    <property type="nucleotide sequence ID" value="NZ_JAQFVF010000088.1"/>
</dbReference>
<dbReference type="Gene3D" id="3.40.630.30">
    <property type="match status" value="1"/>
</dbReference>
<dbReference type="EMBL" id="JBHSMJ010000026">
    <property type="protein sequence ID" value="MFC5450470.1"/>
    <property type="molecule type" value="Genomic_DNA"/>
</dbReference>
<keyword evidence="2" id="KW-0808">Transferase</keyword>